<dbReference type="EMBL" id="GDID01007438">
    <property type="protein sequence ID" value="JAP89168.1"/>
    <property type="molecule type" value="Transcribed_RNA"/>
</dbReference>
<feature type="non-terminal residue" evidence="1">
    <location>
        <position position="1"/>
    </location>
</feature>
<proteinExistence type="predicted"/>
<reference evidence="1" key="1">
    <citation type="submission" date="2015-07" db="EMBL/GenBank/DDBJ databases">
        <title>Adaptation to a free-living lifestyle via gene acquisitions in the diplomonad Trepomonas sp. PC1.</title>
        <authorList>
            <person name="Xu F."/>
            <person name="Jerlstrom-Hultqvist J."/>
            <person name="Kolisko M."/>
            <person name="Simpson A.G.B."/>
            <person name="Roger A.J."/>
            <person name="Svard S.G."/>
            <person name="Andersson J.O."/>
        </authorList>
    </citation>
    <scope>NUCLEOTIDE SEQUENCE</scope>
    <source>
        <strain evidence="1">PC1</strain>
    </source>
</reference>
<sequence>RVYKALPVQFDTSPHSLLSPDLPQILKQIQLNQQIYQEFSSQGIKILSWSSQQMQKAIKNILQPGLPDLLLKKIFQYQKVIVLGPSRLIEVVGRTLLIKLKSMAVFDSAIVDCQNEQQSFFDEFFTQLGAKPANSFINTEYQLPDYSSKQQYLNTFCQISDADIICINGTLQSIHIDQLMQLAEPAMIIDLSGKQLFPSFTYMNKKQFYGWQAQIVKFKIGGSTKNLKSLFQQLCTEVKTCKVDCQKQNSILQKRIFFEVMQNYIREFALGLTGRINKMGIQFLDGKFIFKMETQEINEKHFEYAEKLDQFGLEMDIFQQIYESKGIKALTAEEVKSTFQLEANQAFQAFQ</sequence>
<protein>
    <submittedName>
        <fullName evidence="1">Uncharacterized protein</fullName>
    </submittedName>
</protein>
<name>A0A146JY97_9EUKA</name>
<gene>
    <name evidence="1" type="ORF">TPC1_31337</name>
</gene>
<evidence type="ECO:0000313" key="1">
    <source>
        <dbReference type="EMBL" id="JAP89168.1"/>
    </source>
</evidence>
<organism evidence="1">
    <name type="scientific">Trepomonas sp. PC1</name>
    <dbReference type="NCBI Taxonomy" id="1076344"/>
    <lineage>
        <taxon>Eukaryota</taxon>
        <taxon>Metamonada</taxon>
        <taxon>Diplomonadida</taxon>
        <taxon>Hexamitidae</taxon>
        <taxon>Hexamitinae</taxon>
        <taxon>Trepomonas</taxon>
    </lineage>
</organism>
<dbReference type="AlphaFoldDB" id="A0A146JY97"/>
<accession>A0A146JY97</accession>